<name>A0A2P2NSV6_RHIMU</name>
<reference evidence="2" key="1">
    <citation type="submission" date="2018-02" db="EMBL/GenBank/DDBJ databases">
        <title>Rhizophora mucronata_Transcriptome.</title>
        <authorList>
            <person name="Meera S.P."/>
            <person name="Sreeshan A."/>
            <person name="Augustine A."/>
        </authorList>
    </citation>
    <scope>NUCLEOTIDE SEQUENCE</scope>
    <source>
        <tissue evidence="2">Leaf</tissue>
    </source>
</reference>
<protein>
    <recommendedName>
        <fullName evidence="3">Secreted protein</fullName>
    </recommendedName>
</protein>
<evidence type="ECO:0000256" key="1">
    <source>
        <dbReference type="SAM" id="SignalP"/>
    </source>
</evidence>
<dbReference type="EMBL" id="GGEC01065006">
    <property type="protein sequence ID" value="MBX45490.1"/>
    <property type="molecule type" value="Transcribed_RNA"/>
</dbReference>
<dbReference type="AlphaFoldDB" id="A0A2P2NSV6"/>
<keyword evidence="1" id="KW-0732">Signal</keyword>
<sequence>MRSVLALIVLLLLIKAHIFRIESHTSIIFDHNKVCLIASKSKQYISLIFSALIILHFESKGNLFI</sequence>
<evidence type="ECO:0000313" key="2">
    <source>
        <dbReference type="EMBL" id="MBX45490.1"/>
    </source>
</evidence>
<feature type="chain" id="PRO_5015198184" description="Secreted protein" evidence="1">
    <location>
        <begin position="19"/>
        <end position="65"/>
    </location>
</feature>
<accession>A0A2P2NSV6</accession>
<proteinExistence type="predicted"/>
<evidence type="ECO:0008006" key="3">
    <source>
        <dbReference type="Google" id="ProtNLM"/>
    </source>
</evidence>
<organism evidence="2">
    <name type="scientific">Rhizophora mucronata</name>
    <name type="common">Asiatic mangrove</name>
    <dbReference type="NCBI Taxonomy" id="61149"/>
    <lineage>
        <taxon>Eukaryota</taxon>
        <taxon>Viridiplantae</taxon>
        <taxon>Streptophyta</taxon>
        <taxon>Embryophyta</taxon>
        <taxon>Tracheophyta</taxon>
        <taxon>Spermatophyta</taxon>
        <taxon>Magnoliopsida</taxon>
        <taxon>eudicotyledons</taxon>
        <taxon>Gunneridae</taxon>
        <taxon>Pentapetalae</taxon>
        <taxon>rosids</taxon>
        <taxon>fabids</taxon>
        <taxon>Malpighiales</taxon>
        <taxon>Rhizophoraceae</taxon>
        <taxon>Rhizophora</taxon>
    </lineage>
</organism>
<feature type="signal peptide" evidence="1">
    <location>
        <begin position="1"/>
        <end position="18"/>
    </location>
</feature>